<organism evidence="2">
    <name type="scientific">Grammatophora oceanica</name>
    <dbReference type="NCBI Taxonomy" id="210454"/>
    <lineage>
        <taxon>Eukaryota</taxon>
        <taxon>Sar</taxon>
        <taxon>Stramenopiles</taxon>
        <taxon>Ochrophyta</taxon>
        <taxon>Bacillariophyta</taxon>
        <taxon>Fragilariophyceae</taxon>
        <taxon>Fragilariophycidae</taxon>
        <taxon>Rhabdonematales</taxon>
        <taxon>Grammatophoraceae</taxon>
        <taxon>Grammatophora</taxon>
    </lineage>
</organism>
<dbReference type="AlphaFoldDB" id="A0A7S1YEA2"/>
<name>A0A7S1YEA2_9STRA</name>
<protein>
    <submittedName>
        <fullName evidence="2">Uncharacterized protein</fullName>
    </submittedName>
</protein>
<dbReference type="EMBL" id="HBGK01035909">
    <property type="protein sequence ID" value="CAD9294622.1"/>
    <property type="molecule type" value="Transcribed_RNA"/>
</dbReference>
<gene>
    <name evidence="2" type="ORF">GOCE00092_LOCUS18607</name>
</gene>
<proteinExistence type="predicted"/>
<keyword evidence="1" id="KW-1133">Transmembrane helix</keyword>
<reference evidence="2" key="1">
    <citation type="submission" date="2021-01" db="EMBL/GenBank/DDBJ databases">
        <authorList>
            <person name="Corre E."/>
            <person name="Pelletier E."/>
            <person name="Niang G."/>
            <person name="Scheremetjew M."/>
            <person name="Finn R."/>
            <person name="Kale V."/>
            <person name="Holt S."/>
            <person name="Cochrane G."/>
            <person name="Meng A."/>
            <person name="Brown T."/>
            <person name="Cohen L."/>
        </authorList>
    </citation>
    <scope>NUCLEOTIDE SEQUENCE</scope>
    <source>
        <strain evidence="2">CCMP 410</strain>
    </source>
</reference>
<keyword evidence="1" id="KW-0812">Transmembrane</keyword>
<sequence>MNNDAADDYDAPPPLALTTTTETGNALISGPIGWHHFVFYMSIFFAVVLSSILVYQYKKGSWVSPKAFRQVAPLPLPAVHEAFPAGPIVPPDVAQNGGIVVDDQGNVEVVVGEAPNVPDVPV</sequence>
<keyword evidence="1" id="KW-0472">Membrane</keyword>
<evidence type="ECO:0000313" key="2">
    <source>
        <dbReference type="EMBL" id="CAD9294622.1"/>
    </source>
</evidence>
<accession>A0A7S1YEA2</accession>
<feature type="transmembrane region" description="Helical" evidence="1">
    <location>
        <begin position="37"/>
        <end position="57"/>
    </location>
</feature>
<evidence type="ECO:0000256" key="1">
    <source>
        <dbReference type="SAM" id="Phobius"/>
    </source>
</evidence>